<sequence>MSMLAEPRRKQKWMLNPRGKDWSNDTNKFGQRMLEKMGWTTGKGLGINEQGITQHVKVKVKNDTVGIGFKNEQDEAWTEHQKAFDSFLNLLQENQDSNLIKKTNTENSVVSTQSLELKSKQSRARVHYQKFTRGKDVKKYSAKDLADILGGRHILNKESKVEELHENDTNITNTAHVENITGGTVTINRGSITDYLKKKTSHFLKDKENNTSCMDVSDNETEQYRGFGFVSKSPNHKQTNKSKLECNYTFDNPALDLHSSDDVLEETTKCLNKRKGESLIENDIQNLGYEQNFAKKIKIDSNDKNCKEGFINMALDLDTDVNESHVTNKFEVSRVKLGLTNDALDLTDEIHEKKRVTFNNHVEYSTDSSKKKKHTGTLDKFEVDSKKRKKKQKQFVNTNLSNKIGFINEALDINLMSQELKDNKVNECKSKKNKKQKQRRISNLETIEETSEEAGINNSKEVENSDKNLDANLTNEESAYKENNIDIKKKKNKSKNKTQEIITVTDDIDDTISYIPENINYSQKKEKIKKKKKHIAMGNDVTCEEITEKTRCKKKITKKHRHEENITNVPLDENKDLVVEKTVVDDKSTEQSKHKRTHNKKHIDEDLECELEDRKNKEVSYEKIQDNDERVKVKAKIKHDKISQKAFDDTNKNDSTITEKNVSDIEMQLKDVEHSNINPKENMTVTNNRNFCIESQKLSKRMLKLFFELNYISDFPGSNINKMKGYGANIIQ</sequence>
<dbReference type="EMBL" id="JAUDFV010000020">
    <property type="protein sequence ID" value="KAL2740643.1"/>
    <property type="molecule type" value="Genomic_DNA"/>
</dbReference>
<comment type="caution">
    <text evidence="3">The sequence shown here is derived from an EMBL/GenBank/DDBJ whole genome shotgun (WGS) entry which is preliminary data.</text>
</comment>
<dbReference type="PROSITE" id="PS50174">
    <property type="entry name" value="G_PATCH"/>
    <property type="match status" value="1"/>
</dbReference>
<dbReference type="Pfam" id="PF01585">
    <property type="entry name" value="G-patch"/>
    <property type="match status" value="1"/>
</dbReference>
<feature type="region of interest" description="Disordered" evidence="1">
    <location>
        <begin position="365"/>
        <end position="385"/>
    </location>
</feature>
<evidence type="ECO:0000313" key="4">
    <source>
        <dbReference type="Proteomes" id="UP001607302"/>
    </source>
</evidence>
<dbReference type="PANTHER" id="PTHR23149">
    <property type="entry name" value="G PATCH DOMAIN CONTAINING PROTEIN"/>
    <property type="match status" value="1"/>
</dbReference>
<accession>A0ABD2C8I7</accession>
<dbReference type="InterPro" id="IPR050656">
    <property type="entry name" value="PINX1"/>
</dbReference>
<reference evidence="3 4" key="1">
    <citation type="journal article" date="2024" name="Ann. Entomol. Soc. Am.">
        <title>Genomic analyses of the southern and eastern yellowjacket wasps (Hymenoptera: Vespidae) reveal evolutionary signatures of social life.</title>
        <authorList>
            <person name="Catto M.A."/>
            <person name="Caine P.B."/>
            <person name="Orr S.E."/>
            <person name="Hunt B.G."/>
            <person name="Goodisman M.A.D."/>
        </authorList>
    </citation>
    <scope>NUCLEOTIDE SEQUENCE [LARGE SCALE GENOMIC DNA]</scope>
    <source>
        <strain evidence="3">233</strain>
        <tissue evidence="3">Head and thorax</tissue>
    </source>
</reference>
<dbReference type="PANTHER" id="PTHR23149:SF27">
    <property type="entry name" value="PIN2_TERF1-INTERACTING TELOMERASE INHIBITOR 1"/>
    <property type="match status" value="1"/>
</dbReference>
<proteinExistence type="predicted"/>
<name>A0ABD2C8I7_VESSQ</name>
<dbReference type="Proteomes" id="UP001607302">
    <property type="component" value="Unassembled WGS sequence"/>
</dbReference>
<evidence type="ECO:0000313" key="3">
    <source>
        <dbReference type="EMBL" id="KAL2740643.1"/>
    </source>
</evidence>
<feature type="region of interest" description="Disordered" evidence="1">
    <location>
        <begin position="429"/>
        <end position="476"/>
    </location>
</feature>
<organism evidence="3 4">
    <name type="scientific">Vespula squamosa</name>
    <name type="common">Southern yellow jacket</name>
    <name type="synonym">Wasp</name>
    <dbReference type="NCBI Taxonomy" id="30214"/>
    <lineage>
        <taxon>Eukaryota</taxon>
        <taxon>Metazoa</taxon>
        <taxon>Ecdysozoa</taxon>
        <taxon>Arthropoda</taxon>
        <taxon>Hexapoda</taxon>
        <taxon>Insecta</taxon>
        <taxon>Pterygota</taxon>
        <taxon>Neoptera</taxon>
        <taxon>Endopterygota</taxon>
        <taxon>Hymenoptera</taxon>
        <taxon>Apocrita</taxon>
        <taxon>Aculeata</taxon>
        <taxon>Vespoidea</taxon>
        <taxon>Vespidae</taxon>
        <taxon>Vespinae</taxon>
        <taxon>Vespula</taxon>
    </lineage>
</organism>
<feature type="region of interest" description="Disordered" evidence="1">
    <location>
        <begin position="1"/>
        <end position="26"/>
    </location>
</feature>
<dbReference type="SMART" id="SM00443">
    <property type="entry name" value="G_patch"/>
    <property type="match status" value="1"/>
</dbReference>
<feature type="compositionally biased region" description="Basic and acidic residues" evidence="1">
    <location>
        <begin position="376"/>
        <end position="385"/>
    </location>
</feature>
<evidence type="ECO:0000256" key="1">
    <source>
        <dbReference type="SAM" id="MobiDB-lite"/>
    </source>
</evidence>
<keyword evidence="4" id="KW-1185">Reference proteome</keyword>
<protein>
    <submittedName>
        <fullName evidence="3">G patch domain-containing protein 4 isoform X1</fullName>
    </submittedName>
</protein>
<evidence type="ECO:0000259" key="2">
    <source>
        <dbReference type="PROSITE" id="PS50174"/>
    </source>
</evidence>
<dbReference type="AlphaFoldDB" id="A0ABD2C8I7"/>
<dbReference type="InterPro" id="IPR000467">
    <property type="entry name" value="G_patch_dom"/>
</dbReference>
<feature type="compositionally biased region" description="Basic and acidic residues" evidence="1">
    <location>
        <begin position="460"/>
        <end position="469"/>
    </location>
</feature>
<feature type="domain" description="G-patch" evidence="2">
    <location>
        <begin position="26"/>
        <end position="72"/>
    </location>
</feature>
<feature type="compositionally biased region" description="Basic residues" evidence="1">
    <location>
        <begin position="431"/>
        <end position="440"/>
    </location>
</feature>
<gene>
    <name evidence="3" type="ORF">V1478_000784</name>
</gene>